<comment type="caution">
    <text evidence="3">The sequence shown here is derived from an EMBL/GenBank/DDBJ whole genome shotgun (WGS) entry which is preliminary data.</text>
</comment>
<feature type="signal peptide" evidence="2">
    <location>
        <begin position="1"/>
        <end position="21"/>
    </location>
</feature>
<dbReference type="Proteomes" id="UP000562984">
    <property type="component" value="Unassembled WGS sequence"/>
</dbReference>
<feature type="chain" id="PRO_5039611430" description="LppX_LprAFG lipoprotein" evidence="2">
    <location>
        <begin position="22"/>
        <end position="388"/>
    </location>
</feature>
<dbReference type="Gene3D" id="2.50.20.20">
    <property type="match status" value="1"/>
</dbReference>
<gene>
    <name evidence="3" type="ORF">HKD39_05245</name>
</gene>
<evidence type="ECO:0000256" key="1">
    <source>
        <dbReference type="SAM" id="MobiDB-lite"/>
    </source>
</evidence>
<evidence type="ECO:0000313" key="4">
    <source>
        <dbReference type="Proteomes" id="UP000562984"/>
    </source>
</evidence>
<sequence>MSLSRSARAASWMIAAGVLLAGCAQTVSGTAEVGSPPPGATSSNGTGSDTGSGNIGGDATAPQGSAGTGADATDTSSEGTGADATDTASEGTAVTGTATPSTGSTRAGATDPGTTNDPPSPTPGVTTPSPTSTSQTATVQQPTPATTAVPTKSVERGTQLSAAEMKEWSRQATAAEQALTSLSGTLEQNNGAQTTGGTVQRKLDKGRIVASDYRSEIAGVGARTVQVDGKVFMTGDGPLLAELKLPAGKTWAQLRRESKNSVVAQLAESVLPTFELNESDTFLLPQEVPAKVERIGTEEISGQQTTHYRETADLKLIEQASGSSGLEQVNGITSLVIDFWMLPDHRWLRTTQTTTLTGGQQSSFTFTVDAFNPPVSITAPPAAAVYSD</sequence>
<keyword evidence="2" id="KW-0732">Signal</keyword>
<evidence type="ECO:0000313" key="3">
    <source>
        <dbReference type="EMBL" id="NNG35123.1"/>
    </source>
</evidence>
<keyword evidence="4" id="KW-1185">Reference proteome</keyword>
<evidence type="ECO:0000256" key="2">
    <source>
        <dbReference type="SAM" id="SignalP"/>
    </source>
</evidence>
<dbReference type="AlphaFoldDB" id="A0A849A6P1"/>
<accession>A0A849A6P1</accession>
<protein>
    <recommendedName>
        <fullName evidence="5">LppX_LprAFG lipoprotein</fullName>
    </recommendedName>
</protein>
<dbReference type="EMBL" id="JABEND010000002">
    <property type="protein sequence ID" value="NNG35123.1"/>
    <property type="molecule type" value="Genomic_DNA"/>
</dbReference>
<reference evidence="3 4" key="1">
    <citation type="submission" date="2020-05" db="EMBL/GenBank/DDBJ databases">
        <title>Nakamurella sp. DB0629 isolated from air conditioner.</title>
        <authorList>
            <person name="Kim D.H."/>
            <person name="Kim D.-U."/>
        </authorList>
    </citation>
    <scope>NUCLEOTIDE SEQUENCE [LARGE SCALE GENOMIC DNA]</scope>
    <source>
        <strain evidence="3 4">DB0629</strain>
    </source>
</reference>
<organism evidence="3 4">
    <name type="scientific">Nakamurella aerolata</name>
    <dbReference type="NCBI Taxonomy" id="1656892"/>
    <lineage>
        <taxon>Bacteria</taxon>
        <taxon>Bacillati</taxon>
        <taxon>Actinomycetota</taxon>
        <taxon>Actinomycetes</taxon>
        <taxon>Nakamurellales</taxon>
        <taxon>Nakamurellaceae</taxon>
        <taxon>Nakamurella</taxon>
    </lineage>
</organism>
<evidence type="ECO:0008006" key="5">
    <source>
        <dbReference type="Google" id="ProtNLM"/>
    </source>
</evidence>
<feature type="region of interest" description="Disordered" evidence="1">
    <location>
        <begin position="30"/>
        <end position="154"/>
    </location>
</feature>
<dbReference type="RefSeq" id="WP_171198741.1">
    <property type="nucleotide sequence ID" value="NZ_JABEND010000002.1"/>
</dbReference>
<proteinExistence type="predicted"/>
<feature type="compositionally biased region" description="Low complexity" evidence="1">
    <location>
        <begin position="123"/>
        <end position="151"/>
    </location>
</feature>
<name>A0A849A6P1_9ACTN</name>
<dbReference type="PROSITE" id="PS51257">
    <property type="entry name" value="PROKAR_LIPOPROTEIN"/>
    <property type="match status" value="1"/>
</dbReference>
<feature type="compositionally biased region" description="Polar residues" evidence="1">
    <location>
        <begin position="86"/>
        <end position="117"/>
    </location>
</feature>